<reference evidence="1" key="1">
    <citation type="submission" date="2020-05" db="EMBL/GenBank/DDBJ databases">
        <authorList>
            <person name="Chiriac C."/>
            <person name="Salcher M."/>
            <person name="Ghai R."/>
            <person name="Kavagutti S V."/>
        </authorList>
    </citation>
    <scope>NUCLEOTIDE SEQUENCE</scope>
</reference>
<organism evidence="1">
    <name type="scientific">freshwater metagenome</name>
    <dbReference type="NCBI Taxonomy" id="449393"/>
    <lineage>
        <taxon>unclassified sequences</taxon>
        <taxon>metagenomes</taxon>
        <taxon>ecological metagenomes</taxon>
    </lineage>
</organism>
<dbReference type="Gene3D" id="2.180.10.10">
    <property type="entry name" value="RHS repeat-associated core"/>
    <property type="match status" value="1"/>
</dbReference>
<proteinExistence type="predicted"/>
<protein>
    <submittedName>
        <fullName evidence="1">Unannotated protein</fullName>
    </submittedName>
</protein>
<dbReference type="EMBL" id="CAFBMT010000005">
    <property type="protein sequence ID" value="CAB4924273.1"/>
    <property type="molecule type" value="Genomic_DNA"/>
</dbReference>
<evidence type="ECO:0000313" key="1">
    <source>
        <dbReference type="EMBL" id="CAB4924273.1"/>
    </source>
</evidence>
<dbReference type="InterPro" id="IPR022385">
    <property type="entry name" value="Rhs_assc_core"/>
</dbReference>
<sequence length="310" mass="32293">MFLNNRYYDPTTGVFTSVDPLVGKTGTPYLYAGGNPTTYSDSSGLDACKSLSCDLGQVNPNSPNKPLGDIYWETYQDEVVYFQDQWRRDHLTDDQRLRLEEQGRQHQGVHGICSGLWGCFTKAVSAAVGVVAGGGCALLGEAATAGAGTGVIAGACGAVGSAAASFSHSLLNGGSVDDATMAATDPSTLAVAAGAAAGARWLLALGQATNATGAEGSSIAGQTTTAGDNAFSHGYTYDPRIWQRAMQDPLGHNFPYSFDDVILQSTPVTQADGSLLYRVAGSITGKDGVFEIAVNWVRGAIFHRTFRGGS</sequence>
<dbReference type="AlphaFoldDB" id="A0A6J7I0L8"/>
<accession>A0A6J7I0L8</accession>
<dbReference type="NCBIfam" id="TIGR03696">
    <property type="entry name" value="Rhs_assc_core"/>
    <property type="match status" value="1"/>
</dbReference>
<name>A0A6J7I0L8_9ZZZZ</name>
<gene>
    <name evidence="1" type="ORF">UFOPK3651_01057</name>
</gene>